<name>K6VMZ0_9MICO</name>
<evidence type="ECO:0000259" key="4">
    <source>
        <dbReference type="PROSITE" id="PS50949"/>
    </source>
</evidence>
<dbReference type="InterPro" id="IPR000524">
    <property type="entry name" value="Tscrpt_reg_HTH_GntR"/>
</dbReference>
<accession>K6VMZ0</accession>
<protein>
    <submittedName>
        <fullName evidence="5">Putative GntR family transcriptional regulator</fullName>
    </submittedName>
</protein>
<dbReference type="Pfam" id="PF07729">
    <property type="entry name" value="FCD"/>
    <property type="match status" value="1"/>
</dbReference>
<dbReference type="EMBL" id="BAHD01000075">
    <property type="protein sequence ID" value="GAB97593.1"/>
    <property type="molecule type" value="Genomic_DNA"/>
</dbReference>
<dbReference type="InterPro" id="IPR008920">
    <property type="entry name" value="TF_FadR/GntR_C"/>
</dbReference>
<feature type="domain" description="HTH gntR-type" evidence="4">
    <location>
        <begin position="1"/>
        <end position="69"/>
    </location>
</feature>
<dbReference type="Gene3D" id="1.10.10.10">
    <property type="entry name" value="Winged helix-like DNA-binding domain superfamily/Winged helix DNA-binding domain"/>
    <property type="match status" value="1"/>
</dbReference>
<evidence type="ECO:0000313" key="6">
    <source>
        <dbReference type="Proteomes" id="UP000008366"/>
    </source>
</evidence>
<dbReference type="GO" id="GO:0003677">
    <property type="term" value="F:DNA binding"/>
    <property type="evidence" value="ECO:0007669"/>
    <property type="project" value="UniProtKB-KW"/>
</dbReference>
<keyword evidence="3" id="KW-0804">Transcription</keyword>
<dbReference type="SUPFAM" id="SSF48008">
    <property type="entry name" value="GntR ligand-binding domain-like"/>
    <property type="match status" value="1"/>
</dbReference>
<dbReference type="AlphaFoldDB" id="K6VMZ0"/>
<evidence type="ECO:0000256" key="2">
    <source>
        <dbReference type="ARBA" id="ARBA00023125"/>
    </source>
</evidence>
<dbReference type="Pfam" id="PF00392">
    <property type="entry name" value="GntR"/>
    <property type="match status" value="1"/>
</dbReference>
<dbReference type="InterPro" id="IPR011711">
    <property type="entry name" value="GntR_C"/>
</dbReference>
<dbReference type="CDD" id="cd07377">
    <property type="entry name" value="WHTH_GntR"/>
    <property type="match status" value="1"/>
</dbReference>
<dbReference type="InterPro" id="IPR036388">
    <property type="entry name" value="WH-like_DNA-bd_sf"/>
</dbReference>
<dbReference type="Proteomes" id="UP000008366">
    <property type="component" value="Unassembled WGS sequence"/>
</dbReference>
<keyword evidence="1" id="KW-0805">Transcription regulation</keyword>
<dbReference type="SUPFAM" id="SSF46785">
    <property type="entry name" value="Winged helix' DNA-binding domain"/>
    <property type="match status" value="1"/>
</dbReference>
<dbReference type="SMART" id="SM00345">
    <property type="entry name" value="HTH_GNTR"/>
    <property type="match status" value="1"/>
</dbReference>
<keyword evidence="6" id="KW-1185">Reference proteome</keyword>
<dbReference type="GO" id="GO:0003700">
    <property type="term" value="F:DNA-binding transcription factor activity"/>
    <property type="evidence" value="ECO:0007669"/>
    <property type="project" value="InterPro"/>
</dbReference>
<dbReference type="PANTHER" id="PTHR43537">
    <property type="entry name" value="TRANSCRIPTIONAL REGULATOR, GNTR FAMILY"/>
    <property type="match status" value="1"/>
</dbReference>
<organism evidence="5 6">
    <name type="scientific">Kineosphaera limosa NBRC 100340</name>
    <dbReference type="NCBI Taxonomy" id="1184609"/>
    <lineage>
        <taxon>Bacteria</taxon>
        <taxon>Bacillati</taxon>
        <taxon>Actinomycetota</taxon>
        <taxon>Actinomycetes</taxon>
        <taxon>Micrococcales</taxon>
        <taxon>Dermatophilaceae</taxon>
        <taxon>Kineosphaera</taxon>
    </lineage>
</organism>
<dbReference type="InterPro" id="IPR036390">
    <property type="entry name" value="WH_DNA-bd_sf"/>
</dbReference>
<dbReference type="eggNOG" id="COG2186">
    <property type="taxonomic scope" value="Bacteria"/>
</dbReference>
<dbReference type="OrthoDB" id="7989071at2"/>
<dbReference type="RefSeq" id="WP_006594125.1">
    <property type="nucleotide sequence ID" value="NZ_BAHD01000075.1"/>
</dbReference>
<evidence type="ECO:0000256" key="1">
    <source>
        <dbReference type="ARBA" id="ARBA00023015"/>
    </source>
</evidence>
<dbReference type="SMART" id="SM00895">
    <property type="entry name" value="FCD"/>
    <property type="match status" value="1"/>
</dbReference>
<sequence>MALTDVAIERIKQMIIDGQLSPGDRLPPERELGERLGLSRNSLREAVKALEVMRVLDVRRGDGTYVTSLEPDLLLDVMSFVVDLQHDSTVLELLEVRAILEPQAAAMAAQHVTDADIDELRSLVAAARHASTIEELVANDMEFHGRINAIAGNQYLASVLRTLSTGTQRARIWRGLTQTGAGERTIAEHGAIVDALAQRNGELARAHEIIHVNGVIAWLRSTLDSTTSPVRARRRRPAPAPRP</sequence>
<evidence type="ECO:0000313" key="5">
    <source>
        <dbReference type="EMBL" id="GAB97593.1"/>
    </source>
</evidence>
<dbReference type="PRINTS" id="PR00035">
    <property type="entry name" value="HTHGNTR"/>
</dbReference>
<reference evidence="5 6" key="1">
    <citation type="submission" date="2012-08" db="EMBL/GenBank/DDBJ databases">
        <title>Whole genome shotgun sequence of Kineosphaera limosa NBRC 100340.</title>
        <authorList>
            <person name="Yoshida I."/>
            <person name="Isaki S."/>
            <person name="Hosoyama A."/>
            <person name="Tsuchikane K."/>
            <person name="Katsumata H."/>
            <person name="Ando Y."/>
            <person name="Ohji S."/>
            <person name="Hamada M."/>
            <person name="Tamura T."/>
            <person name="Yamazoe A."/>
            <person name="Yamazaki S."/>
            <person name="Fujita N."/>
        </authorList>
    </citation>
    <scope>NUCLEOTIDE SEQUENCE [LARGE SCALE GENOMIC DNA]</scope>
    <source>
        <strain evidence="5 6">NBRC 100340</strain>
    </source>
</reference>
<evidence type="ECO:0000256" key="3">
    <source>
        <dbReference type="ARBA" id="ARBA00023163"/>
    </source>
</evidence>
<comment type="caution">
    <text evidence="5">The sequence shown here is derived from an EMBL/GenBank/DDBJ whole genome shotgun (WGS) entry which is preliminary data.</text>
</comment>
<keyword evidence="2" id="KW-0238">DNA-binding</keyword>
<proteinExistence type="predicted"/>
<dbReference type="PROSITE" id="PS50949">
    <property type="entry name" value="HTH_GNTR"/>
    <property type="match status" value="1"/>
</dbReference>
<dbReference type="PANTHER" id="PTHR43537:SF5">
    <property type="entry name" value="UXU OPERON TRANSCRIPTIONAL REGULATOR"/>
    <property type="match status" value="1"/>
</dbReference>
<dbReference type="STRING" id="1184609.KILIM_075_00120"/>
<gene>
    <name evidence="5" type="ORF">KILIM_075_00120</name>
</gene>
<dbReference type="Gene3D" id="1.20.120.530">
    <property type="entry name" value="GntR ligand-binding domain-like"/>
    <property type="match status" value="1"/>
</dbReference>